<reference evidence="2 3" key="1">
    <citation type="submission" date="2007-08" db="EMBL/GenBank/DDBJ databases">
        <title>Complete sequence of Shewanella sediminis HAW-EB3.</title>
        <authorList>
            <consortium name="US DOE Joint Genome Institute"/>
            <person name="Copeland A."/>
            <person name="Lucas S."/>
            <person name="Lapidus A."/>
            <person name="Barry K."/>
            <person name="Glavina del Rio T."/>
            <person name="Dalin E."/>
            <person name="Tice H."/>
            <person name="Pitluck S."/>
            <person name="Chertkov O."/>
            <person name="Brettin T."/>
            <person name="Bruce D."/>
            <person name="Detter J.C."/>
            <person name="Han C."/>
            <person name="Schmutz J."/>
            <person name="Larimer F."/>
            <person name="Land M."/>
            <person name="Hauser L."/>
            <person name="Kyrpides N."/>
            <person name="Kim E."/>
            <person name="Zhao J.-S."/>
            <person name="Richardson P."/>
        </authorList>
    </citation>
    <scope>NUCLEOTIDE SEQUENCE [LARGE SCALE GENOMIC DNA]</scope>
    <source>
        <strain evidence="2 3">HAW-EB3</strain>
    </source>
</reference>
<keyword evidence="1" id="KW-1133">Transmembrane helix</keyword>
<evidence type="ECO:0000313" key="3">
    <source>
        <dbReference type="Proteomes" id="UP000002015"/>
    </source>
</evidence>
<keyword evidence="3" id="KW-1185">Reference proteome</keyword>
<feature type="transmembrane region" description="Helical" evidence="1">
    <location>
        <begin position="69"/>
        <end position="90"/>
    </location>
</feature>
<dbReference type="EMBL" id="CP000821">
    <property type="protein sequence ID" value="ABV36802.1"/>
    <property type="molecule type" value="Genomic_DNA"/>
</dbReference>
<dbReference type="RefSeq" id="WP_012142537.1">
    <property type="nucleotide sequence ID" value="NC_009831.1"/>
</dbReference>
<evidence type="ECO:0000256" key="1">
    <source>
        <dbReference type="SAM" id="Phobius"/>
    </source>
</evidence>
<dbReference type="STRING" id="425104.Ssed_2193"/>
<dbReference type="AlphaFoldDB" id="A8FVC9"/>
<name>A8FVC9_SHESH</name>
<organism evidence="2 3">
    <name type="scientific">Shewanella sediminis (strain HAW-EB3)</name>
    <dbReference type="NCBI Taxonomy" id="425104"/>
    <lineage>
        <taxon>Bacteria</taxon>
        <taxon>Pseudomonadati</taxon>
        <taxon>Pseudomonadota</taxon>
        <taxon>Gammaproteobacteria</taxon>
        <taxon>Alteromonadales</taxon>
        <taxon>Shewanellaceae</taxon>
        <taxon>Shewanella</taxon>
    </lineage>
</organism>
<evidence type="ECO:0000313" key="2">
    <source>
        <dbReference type="EMBL" id="ABV36802.1"/>
    </source>
</evidence>
<protein>
    <submittedName>
        <fullName evidence="2">Uncharacterized protein</fullName>
    </submittedName>
</protein>
<dbReference type="KEGG" id="sse:Ssed_2193"/>
<dbReference type="HOGENOM" id="CLU_2411563_0_0_6"/>
<dbReference type="Proteomes" id="UP000002015">
    <property type="component" value="Chromosome"/>
</dbReference>
<dbReference type="eggNOG" id="ENOG5030AKC">
    <property type="taxonomic scope" value="Bacteria"/>
</dbReference>
<gene>
    <name evidence="2" type="ordered locus">Ssed_2193</name>
</gene>
<accession>A8FVC9</accession>
<keyword evidence="1" id="KW-0812">Transmembrane</keyword>
<keyword evidence="1" id="KW-0472">Membrane</keyword>
<proteinExistence type="predicted"/>
<sequence length="92" mass="10527">MMGNHKSKKTRALEHNRIYAINRGETVATDEPKQAVNVGSVGLVHDGKSFVSTAIEKTKSKPKRFDGSLYHLSLVYLSFYLFYWGTTWLIQY</sequence>